<feature type="transmembrane region" description="Helical" evidence="1">
    <location>
        <begin position="309"/>
        <end position="329"/>
    </location>
</feature>
<evidence type="ECO:0000313" key="3">
    <source>
        <dbReference type="Proteomes" id="UP000692954"/>
    </source>
</evidence>
<dbReference type="Proteomes" id="UP000692954">
    <property type="component" value="Unassembled WGS sequence"/>
</dbReference>
<feature type="transmembrane region" description="Helical" evidence="1">
    <location>
        <begin position="415"/>
        <end position="433"/>
    </location>
</feature>
<evidence type="ECO:0000313" key="2">
    <source>
        <dbReference type="EMBL" id="CAD8083861.1"/>
    </source>
</evidence>
<keyword evidence="1" id="KW-0812">Transmembrane</keyword>
<comment type="caution">
    <text evidence="2">The sequence shown here is derived from an EMBL/GenBank/DDBJ whole genome shotgun (WGS) entry which is preliminary data.</text>
</comment>
<dbReference type="OrthoDB" id="301946at2759"/>
<reference evidence="2" key="1">
    <citation type="submission" date="2021-01" db="EMBL/GenBank/DDBJ databases">
        <authorList>
            <consortium name="Genoscope - CEA"/>
            <person name="William W."/>
        </authorList>
    </citation>
    <scope>NUCLEOTIDE SEQUENCE</scope>
</reference>
<feature type="transmembrane region" description="Helical" evidence="1">
    <location>
        <begin position="501"/>
        <end position="521"/>
    </location>
</feature>
<sequence length="580" mass="68959">MKSQRKCLIKEIKAHCALTLNEPVGQVQQFCNKLYTKPQSDWKNVESFLKLREMKCDKSLALIYSSKKNCRIDQPIPQVRNNMHIHSTKSTDNKNITREIIQHFQINKAKQYEYIDTSLKKMYQIQDKSAQEYQSYLSKHFEDQSVMSKAISFNLQSQSRFQLFEKLRNINKNAINRQSQQTDLMLSKQDESKLIKIETTLRSSDEQSNLELSPTTQCDDGQNHRIKTKLKSLICPKEQNQIKKNKQLTIPYFSKNQLFTKKNHFFVTNQDCENNQSLDNNTNINSLIRNKSSMLSREMKRFRIQTEQFSIYQGCLAFTTGFLLINMLIASYRIRKDINDVLDKIERNIFYLFTFQCTNIIELELLYLAFIIKQYIIFMSAIRILRLLSVVLILENFTIMQNESESFYKKLSKRTKIMIAFIILILWALINMIEGDFYYCNQTLWICLSSLIFLIDILNLYFGSYILANIHYYLSRVRYQQPTTNLEYLKQVDMQNKQQQVFIIILTELISAATLIFWDYQTYYEEESLFCMSTESQLQKLIVIAMMITSYQLPSVGLYFVFYRKNRKYFVNKPFRRISR</sequence>
<dbReference type="EMBL" id="CAJJDN010000045">
    <property type="protein sequence ID" value="CAD8083861.1"/>
    <property type="molecule type" value="Genomic_DNA"/>
</dbReference>
<organism evidence="2 3">
    <name type="scientific">Paramecium sonneborni</name>
    <dbReference type="NCBI Taxonomy" id="65129"/>
    <lineage>
        <taxon>Eukaryota</taxon>
        <taxon>Sar</taxon>
        <taxon>Alveolata</taxon>
        <taxon>Ciliophora</taxon>
        <taxon>Intramacronucleata</taxon>
        <taxon>Oligohymenophorea</taxon>
        <taxon>Peniculida</taxon>
        <taxon>Parameciidae</taxon>
        <taxon>Paramecium</taxon>
    </lineage>
</organism>
<evidence type="ECO:0000256" key="1">
    <source>
        <dbReference type="SAM" id="Phobius"/>
    </source>
</evidence>
<keyword evidence="3" id="KW-1185">Reference proteome</keyword>
<dbReference type="AlphaFoldDB" id="A0A8S1N0P9"/>
<feature type="transmembrane region" description="Helical" evidence="1">
    <location>
        <begin position="445"/>
        <end position="468"/>
    </location>
</feature>
<accession>A0A8S1N0P9</accession>
<feature type="transmembrane region" description="Helical" evidence="1">
    <location>
        <begin position="541"/>
        <end position="563"/>
    </location>
</feature>
<name>A0A8S1N0P9_9CILI</name>
<gene>
    <name evidence="2" type="ORF">PSON_ATCC_30995.1.T0450317</name>
</gene>
<feature type="transmembrane region" description="Helical" evidence="1">
    <location>
        <begin position="375"/>
        <end position="394"/>
    </location>
</feature>
<keyword evidence="1" id="KW-1133">Transmembrane helix</keyword>
<feature type="transmembrane region" description="Helical" evidence="1">
    <location>
        <begin position="349"/>
        <end position="369"/>
    </location>
</feature>
<keyword evidence="1" id="KW-0472">Membrane</keyword>
<protein>
    <submittedName>
        <fullName evidence="2">Uncharacterized protein</fullName>
    </submittedName>
</protein>
<proteinExistence type="predicted"/>